<proteinExistence type="inferred from homology"/>
<keyword evidence="5" id="KW-1185">Reference proteome</keyword>
<evidence type="ECO:0000256" key="1">
    <source>
        <dbReference type="ARBA" id="ARBA00010702"/>
    </source>
</evidence>
<feature type="binding site" evidence="3">
    <location>
        <position position="145"/>
    </location>
    <ligand>
        <name>Mg(2+)</name>
        <dbReference type="ChEBI" id="CHEBI:18420"/>
        <label>1</label>
    </ligand>
</feature>
<dbReference type="InterPro" id="IPR005502">
    <property type="entry name" value="Ribosyl_crysJ1"/>
</dbReference>
<comment type="cofactor">
    <cofactor evidence="3">
        <name>Mg(2+)</name>
        <dbReference type="ChEBI" id="CHEBI:18420"/>
    </cofactor>
    <text evidence="3">Binds 2 magnesium ions per subunit.</text>
</comment>
<keyword evidence="3" id="KW-0479">Metal-binding</keyword>
<dbReference type="AlphaFoldDB" id="A0A1G7Z2T2"/>
<keyword evidence="3" id="KW-0460">Magnesium</keyword>
<evidence type="ECO:0000256" key="2">
    <source>
        <dbReference type="ARBA" id="ARBA00022801"/>
    </source>
</evidence>
<comment type="similarity">
    <text evidence="1">Belongs to the ADP-ribosylglycohydrolase family.</text>
</comment>
<dbReference type="InterPro" id="IPR050792">
    <property type="entry name" value="ADP-ribosylglycohydrolase"/>
</dbReference>
<dbReference type="GO" id="GO:0046872">
    <property type="term" value="F:metal ion binding"/>
    <property type="evidence" value="ECO:0007669"/>
    <property type="project" value="UniProtKB-KW"/>
</dbReference>
<dbReference type="GO" id="GO:0016787">
    <property type="term" value="F:hydrolase activity"/>
    <property type="evidence" value="ECO:0007669"/>
    <property type="project" value="UniProtKB-KW"/>
</dbReference>
<feature type="binding site" evidence="3">
    <location>
        <position position="147"/>
    </location>
    <ligand>
        <name>Mg(2+)</name>
        <dbReference type="ChEBI" id="CHEBI:18420"/>
        <label>1</label>
    </ligand>
</feature>
<dbReference type="Pfam" id="PF03747">
    <property type="entry name" value="ADP_ribosyl_GH"/>
    <property type="match status" value="1"/>
</dbReference>
<protein>
    <submittedName>
        <fullName evidence="4">ADP-ribosylglycohydrolase</fullName>
    </submittedName>
</protein>
<accession>A0A1G7Z2T2</accession>
<reference evidence="4 5" key="1">
    <citation type="submission" date="2016-10" db="EMBL/GenBank/DDBJ databases">
        <authorList>
            <person name="de Groot N.N."/>
        </authorList>
    </citation>
    <scope>NUCLEOTIDE SEQUENCE [LARGE SCALE GENOMIC DNA]</scope>
    <source>
        <strain evidence="4 5">DSM 5885</strain>
    </source>
</reference>
<dbReference type="InterPro" id="IPR036705">
    <property type="entry name" value="Ribosyl_crysJ1_sf"/>
</dbReference>
<gene>
    <name evidence="4" type="ORF">SAMN05660652_01059</name>
</gene>
<dbReference type="PANTHER" id="PTHR16222:SF24">
    <property type="entry name" value="ADP-RIBOSYLHYDROLASE ARH3"/>
    <property type="match status" value="1"/>
</dbReference>
<dbReference type="PANTHER" id="PTHR16222">
    <property type="entry name" value="ADP-RIBOSYLGLYCOHYDROLASE"/>
    <property type="match status" value="1"/>
</dbReference>
<evidence type="ECO:0000313" key="5">
    <source>
        <dbReference type="Proteomes" id="UP000198607"/>
    </source>
</evidence>
<sequence length="217" mass="23252">MRVAPVGMMLKALSAEHSALRDANFRQAFDLACQAAALTHGHPTGQLTAGAFAAIIFLLLEGQSLRDSIEQALVLLREQHHHEETTAAINRAVDLAERSTPPEQALDWLGEGWIAEEALAVGIFCALTAKDFESGVVMAVNHNGDSDSTGLIAGHLLGALHGIDAVPERWLKNLELRGVLEIVADDLATVAKWTLDDDQSAAGFAESDFYTARYPGS</sequence>
<dbReference type="STRING" id="83767.SAMN05660652_01059"/>
<dbReference type="Gene3D" id="1.10.4080.10">
    <property type="entry name" value="ADP-ribosylation/Crystallin J1"/>
    <property type="match status" value="1"/>
</dbReference>
<dbReference type="Proteomes" id="UP000198607">
    <property type="component" value="Unassembled WGS sequence"/>
</dbReference>
<evidence type="ECO:0000313" key="4">
    <source>
        <dbReference type="EMBL" id="SDH03082.1"/>
    </source>
</evidence>
<dbReference type="SUPFAM" id="SSF101478">
    <property type="entry name" value="ADP-ribosylglycohydrolase"/>
    <property type="match status" value="1"/>
</dbReference>
<evidence type="ECO:0000256" key="3">
    <source>
        <dbReference type="PIRSR" id="PIRSR605502-1"/>
    </source>
</evidence>
<feature type="binding site" evidence="3">
    <location>
        <position position="148"/>
    </location>
    <ligand>
        <name>Mg(2+)</name>
        <dbReference type="ChEBI" id="CHEBI:18420"/>
        <label>1</label>
    </ligand>
</feature>
<keyword evidence="2 4" id="KW-0378">Hydrolase</keyword>
<organism evidence="4 5">
    <name type="scientific">Propionivibrio dicarboxylicus</name>
    <dbReference type="NCBI Taxonomy" id="83767"/>
    <lineage>
        <taxon>Bacteria</taxon>
        <taxon>Pseudomonadati</taxon>
        <taxon>Pseudomonadota</taxon>
        <taxon>Betaproteobacteria</taxon>
        <taxon>Rhodocyclales</taxon>
        <taxon>Rhodocyclaceae</taxon>
        <taxon>Propionivibrio</taxon>
    </lineage>
</organism>
<dbReference type="EMBL" id="FNCY01000003">
    <property type="protein sequence ID" value="SDH03082.1"/>
    <property type="molecule type" value="Genomic_DNA"/>
</dbReference>
<name>A0A1G7Z2T2_9RHOO</name>